<dbReference type="PROSITE" id="PS50011">
    <property type="entry name" value="PROTEIN_KINASE_DOM"/>
    <property type="match status" value="1"/>
</dbReference>
<evidence type="ECO:0000313" key="5">
    <source>
        <dbReference type="EMBL" id="KAK3669530.1"/>
    </source>
</evidence>
<dbReference type="PROSITE" id="PS00108">
    <property type="entry name" value="PROTEIN_KINASE_ST"/>
    <property type="match status" value="1"/>
</dbReference>
<feature type="domain" description="Protein kinase" evidence="4">
    <location>
        <begin position="29"/>
        <end position="302"/>
    </location>
</feature>
<keyword evidence="1" id="KW-0677">Repeat</keyword>
<dbReference type="Pfam" id="PF12796">
    <property type="entry name" value="Ank_2"/>
    <property type="match status" value="1"/>
</dbReference>
<dbReference type="Gene3D" id="1.25.40.20">
    <property type="entry name" value="Ankyrin repeat-containing domain"/>
    <property type="match status" value="1"/>
</dbReference>
<dbReference type="InterPro" id="IPR011009">
    <property type="entry name" value="Kinase-like_dom_sf"/>
</dbReference>
<evidence type="ECO:0000313" key="6">
    <source>
        <dbReference type="Proteomes" id="UP001274830"/>
    </source>
</evidence>
<sequence>MATAGCQPRETEPYLPRIYREDSQIPFAPDGNSPMITGSVERVRGISDEFKNLICVRKSLKVSDDLADNRQRLVQEAKILHSAYHHHVVRLIHTYFYEADDDETIFAVVMDRADGSLDKYLKPGKTPLAQWFGCLMGVVRHIHALGIRHRDIKPANILVKGGEVLLADFGISQMGLGRTMPTTFKDRSPSRSREYCAPEIDRGSTRGRSADIFSLGAVFLEMFLALYHQNEMKSLKNVLRPSPRSTLSYAQHINEVHEWVQQSLHPDGWQRDLLNTCLKMLRPARDDRPSAEDVISIFSPMSSSDATMVCNCVRNRPSPHERLTEACRMGRAEEVHDLLENGVDPNTLGAIHFAATRGSVAMLEDFLAAGALVDTRNTVDQTALQCAARNGFEDAVRLLLRYGADVNASDENDQTVLHGAAAHGHLDIVRILLNGNADRSKKDLEGQTAIALAARRNHDCVVQYLLHYAH</sequence>
<protein>
    <recommendedName>
        <fullName evidence="4">Protein kinase domain-containing protein</fullName>
    </recommendedName>
</protein>
<dbReference type="Pfam" id="PF00023">
    <property type="entry name" value="Ank"/>
    <property type="match status" value="1"/>
</dbReference>
<dbReference type="Gene3D" id="1.10.510.10">
    <property type="entry name" value="Transferase(Phosphotransferase) domain 1"/>
    <property type="match status" value="1"/>
</dbReference>
<feature type="repeat" description="ANK" evidence="3">
    <location>
        <begin position="379"/>
        <end position="411"/>
    </location>
</feature>
<dbReference type="SMART" id="SM00220">
    <property type="entry name" value="S_TKc"/>
    <property type="match status" value="1"/>
</dbReference>
<dbReference type="SUPFAM" id="SSF48403">
    <property type="entry name" value="Ankyrin repeat"/>
    <property type="match status" value="1"/>
</dbReference>
<comment type="caution">
    <text evidence="5">The sequence shown here is derived from an EMBL/GenBank/DDBJ whole genome shotgun (WGS) entry which is preliminary data.</text>
</comment>
<keyword evidence="2 3" id="KW-0040">ANK repeat</keyword>
<proteinExistence type="predicted"/>
<evidence type="ECO:0000256" key="3">
    <source>
        <dbReference type="PROSITE-ProRule" id="PRU00023"/>
    </source>
</evidence>
<dbReference type="PROSITE" id="PS50088">
    <property type="entry name" value="ANK_REPEAT"/>
    <property type="match status" value="2"/>
</dbReference>
<dbReference type="GO" id="GO:0004672">
    <property type="term" value="F:protein kinase activity"/>
    <property type="evidence" value="ECO:0007669"/>
    <property type="project" value="InterPro"/>
</dbReference>
<evidence type="ECO:0000256" key="1">
    <source>
        <dbReference type="ARBA" id="ARBA00022737"/>
    </source>
</evidence>
<dbReference type="AlphaFoldDB" id="A0AAE0TMM4"/>
<accession>A0AAE0TMM4</accession>
<dbReference type="GO" id="GO:0005524">
    <property type="term" value="F:ATP binding"/>
    <property type="evidence" value="ECO:0007669"/>
    <property type="project" value="InterPro"/>
</dbReference>
<gene>
    <name evidence="5" type="ORF">LTR78_010584</name>
</gene>
<name>A0AAE0TMM4_9PEZI</name>
<dbReference type="Pfam" id="PF00069">
    <property type="entry name" value="Pkinase"/>
    <property type="match status" value="1"/>
</dbReference>
<dbReference type="PANTHER" id="PTHR24198">
    <property type="entry name" value="ANKYRIN REPEAT AND PROTEIN KINASE DOMAIN-CONTAINING PROTEIN"/>
    <property type="match status" value="1"/>
</dbReference>
<dbReference type="InterPro" id="IPR008271">
    <property type="entry name" value="Ser/Thr_kinase_AS"/>
</dbReference>
<dbReference type="InterPro" id="IPR002110">
    <property type="entry name" value="Ankyrin_rpt"/>
</dbReference>
<reference evidence="5" key="1">
    <citation type="submission" date="2023-07" db="EMBL/GenBank/DDBJ databases">
        <title>Black Yeasts Isolated from many extreme environments.</title>
        <authorList>
            <person name="Coleine C."/>
            <person name="Stajich J.E."/>
            <person name="Selbmann L."/>
        </authorList>
    </citation>
    <scope>NUCLEOTIDE SEQUENCE</scope>
    <source>
        <strain evidence="5">CCFEE 5485</strain>
    </source>
</reference>
<dbReference type="SUPFAM" id="SSF56112">
    <property type="entry name" value="Protein kinase-like (PK-like)"/>
    <property type="match status" value="1"/>
</dbReference>
<organism evidence="5 6">
    <name type="scientific">Recurvomyces mirabilis</name>
    <dbReference type="NCBI Taxonomy" id="574656"/>
    <lineage>
        <taxon>Eukaryota</taxon>
        <taxon>Fungi</taxon>
        <taxon>Dikarya</taxon>
        <taxon>Ascomycota</taxon>
        <taxon>Pezizomycotina</taxon>
        <taxon>Dothideomycetes</taxon>
        <taxon>Dothideomycetidae</taxon>
        <taxon>Mycosphaerellales</taxon>
        <taxon>Teratosphaeriaceae</taxon>
        <taxon>Recurvomyces</taxon>
    </lineage>
</organism>
<evidence type="ECO:0000256" key="2">
    <source>
        <dbReference type="ARBA" id="ARBA00023043"/>
    </source>
</evidence>
<dbReference type="PANTHER" id="PTHR24198:SF165">
    <property type="entry name" value="ANKYRIN REPEAT-CONTAINING PROTEIN-RELATED"/>
    <property type="match status" value="1"/>
</dbReference>
<dbReference type="InterPro" id="IPR036770">
    <property type="entry name" value="Ankyrin_rpt-contain_sf"/>
</dbReference>
<dbReference type="SMART" id="SM00248">
    <property type="entry name" value="ANK"/>
    <property type="match status" value="3"/>
</dbReference>
<keyword evidence="6" id="KW-1185">Reference proteome</keyword>
<dbReference type="PROSITE" id="PS50297">
    <property type="entry name" value="ANK_REP_REGION"/>
    <property type="match status" value="2"/>
</dbReference>
<dbReference type="CDD" id="cd00180">
    <property type="entry name" value="PKc"/>
    <property type="match status" value="1"/>
</dbReference>
<feature type="repeat" description="ANK" evidence="3">
    <location>
        <begin position="412"/>
        <end position="444"/>
    </location>
</feature>
<evidence type="ECO:0000259" key="4">
    <source>
        <dbReference type="PROSITE" id="PS50011"/>
    </source>
</evidence>
<dbReference type="Proteomes" id="UP001274830">
    <property type="component" value="Unassembled WGS sequence"/>
</dbReference>
<dbReference type="InterPro" id="IPR000719">
    <property type="entry name" value="Prot_kinase_dom"/>
</dbReference>
<dbReference type="EMBL" id="JAUTXT010000080">
    <property type="protein sequence ID" value="KAK3669530.1"/>
    <property type="molecule type" value="Genomic_DNA"/>
</dbReference>